<dbReference type="EMBL" id="BAABKP010000004">
    <property type="protein sequence ID" value="GAA4798527.1"/>
    <property type="molecule type" value="Genomic_DNA"/>
</dbReference>
<accession>A0ABP9BT17</accession>
<protein>
    <recommendedName>
        <fullName evidence="3">GNAT family N-acetyltransferase</fullName>
    </recommendedName>
</protein>
<evidence type="ECO:0000313" key="2">
    <source>
        <dbReference type="Proteomes" id="UP001500187"/>
    </source>
</evidence>
<proteinExistence type="predicted"/>
<sequence>MCGMRIETPTAELLQQAAHMPTTPGIGMTPEQIQTEIASGRLQPRWSQVALDDDGSIVGRALWWGRDEHKPIALDVWDAVAGHDMGWLVKK</sequence>
<gene>
    <name evidence="1" type="ORF">GCM10023352_17860</name>
</gene>
<organism evidence="1 2">
    <name type="scientific">Rothia endophytica</name>
    <dbReference type="NCBI Taxonomy" id="1324766"/>
    <lineage>
        <taxon>Bacteria</taxon>
        <taxon>Bacillati</taxon>
        <taxon>Actinomycetota</taxon>
        <taxon>Actinomycetes</taxon>
        <taxon>Micrococcales</taxon>
        <taxon>Micrococcaceae</taxon>
        <taxon>Rothia</taxon>
    </lineage>
</organism>
<comment type="caution">
    <text evidence="1">The sequence shown here is derived from an EMBL/GenBank/DDBJ whole genome shotgun (WGS) entry which is preliminary data.</text>
</comment>
<dbReference type="Proteomes" id="UP001500187">
    <property type="component" value="Unassembled WGS sequence"/>
</dbReference>
<name>A0ABP9BT17_9MICC</name>
<evidence type="ECO:0008006" key="3">
    <source>
        <dbReference type="Google" id="ProtNLM"/>
    </source>
</evidence>
<evidence type="ECO:0000313" key="1">
    <source>
        <dbReference type="EMBL" id="GAA4798527.1"/>
    </source>
</evidence>
<reference evidence="2" key="1">
    <citation type="journal article" date="2019" name="Int. J. Syst. Evol. Microbiol.">
        <title>The Global Catalogue of Microorganisms (GCM) 10K type strain sequencing project: providing services to taxonomists for standard genome sequencing and annotation.</title>
        <authorList>
            <consortium name="The Broad Institute Genomics Platform"/>
            <consortium name="The Broad Institute Genome Sequencing Center for Infectious Disease"/>
            <person name="Wu L."/>
            <person name="Ma J."/>
        </authorList>
    </citation>
    <scope>NUCLEOTIDE SEQUENCE [LARGE SCALE GENOMIC DNA]</scope>
    <source>
        <strain evidence="2">JCM 18541</strain>
    </source>
</reference>
<keyword evidence="2" id="KW-1185">Reference proteome</keyword>